<feature type="domain" description="UvrD-like helicase ATP-binding" evidence="6">
    <location>
        <begin position="224"/>
        <end position="635"/>
    </location>
</feature>
<dbReference type="SUPFAM" id="SSF52540">
    <property type="entry name" value="P-loop containing nucleoside triphosphate hydrolases"/>
    <property type="match status" value="1"/>
</dbReference>
<protein>
    <submittedName>
        <fullName evidence="7 8">Helicase</fullName>
    </submittedName>
</protein>
<dbReference type="PROSITE" id="PS50861">
    <property type="entry name" value="AA_TRNA_LIGASE_II_GLYAB"/>
    <property type="match status" value="1"/>
</dbReference>
<dbReference type="GO" id="GO:0005524">
    <property type="term" value="F:ATP binding"/>
    <property type="evidence" value="ECO:0007669"/>
    <property type="project" value="UniProtKB-UniRule"/>
</dbReference>
<dbReference type="Gene3D" id="3.40.50.300">
    <property type="entry name" value="P-loop containing nucleotide triphosphate hydrolases"/>
    <property type="match status" value="3"/>
</dbReference>
<dbReference type="InterPro" id="IPR027417">
    <property type="entry name" value="P-loop_NTPase"/>
</dbReference>
<keyword evidence="1 5" id="KW-0547">Nucleotide-binding</keyword>
<dbReference type="AlphaFoldDB" id="A0A1B1B975"/>
<proteinExistence type="predicted"/>
<organism evidence="7 9">
    <name type="scientific">Streptomyces griseochromogenes</name>
    <dbReference type="NCBI Taxonomy" id="68214"/>
    <lineage>
        <taxon>Bacteria</taxon>
        <taxon>Bacillati</taxon>
        <taxon>Actinomycetota</taxon>
        <taxon>Actinomycetes</taxon>
        <taxon>Kitasatosporales</taxon>
        <taxon>Streptomycetaceae</taxon>
        <taxon>Streptomyces</taxon>
    </lineage>
</organism>
<dbReference type="OrthoDB" id="9787585at2"/>
<dbReference type="PANTHER" id="PTHR11070:SF45">
    <property type="entry name" value="DNA 3'-5' HELICASE"/>
    <property type="match status" value="1"/>
</dbReference>
<dbReference type="InterPro" id="IPR000212">
    <property type="entry name" value="DNA_helicase_UvrD/REP"/>
</dbReference>
<dbReference type="Pfam" id="PF13245">
    <property type="entry name" value="AAA_19"/>
    <property type="match status" value="1"/>
</dbReference>
<evidence type="ECO:0000259" key="6">
    <source>
        <dbReference type="PROSITE" id="PS51198"/>
    </source>
</evidence>
<dbReference type="EMBL" id="JAGGLP010000021">
    <property type="protein sequence ID" value="MBP2054379.1"/>
    <property type="molecule type" value="Genomic_DNA"/>
</dbReference>
<keyword evidence="2 5" id="KW-0378">Hydrolase</keyword>
<dbReference type="Proteomes" id="UP000092659">
    <property type="component" value="Chromosome"/>
</dbReference>
<evidence type="ECO:0000256" key="5">
    <source>
        <dbReference type="PROSITE-ProRule" id="PRU00560"/>
    </source>
</evidence>
<reference evidence="8 10" key="2">
    <citation type="submission" date="2021-03" db="EMBL/GenBank/DDBJ databases">
        <title>Genomic Encyclopedia of Type Strains, Phase IV (KMG-IV): sequencing the most valuable type-strain genomes for metagenomic binning, comparative biology and taxonomic classification.</title>
        <authorList>
            <person name="Goeker M."/>
        </authorList>
    </citation>
    <scope>NUCLEOTIDE SEQUENCE [LARGE SCALE GENOMIC DNA]</scope>
    <source>
        <strain evidence="8 10">DSM 40499</strain>
    </source>
</reference>
<dbReference type="Proteomes" id="UP001519309">
    <property type="component" value="Unassembled WGS sequence"/>
</dbReference>
<evidence type="ECO:0000313" key="10">
    <source>
        <dbReference type="Proteomes" id="UP001519309"/>
    </source>
</evidence>
<evidence type="ECO:0000313" key="9">
    <source>
        <dbReference type="Proteomes" id="UP000092659"/>
    </source>
</evidence>
<dbReference type="Pfam" id="PF13538">
    <property type="entry name" value="UvrD_C_2"/>
    <property type="match status" value="1"/>
</dbReference>
<keyword evidence="3 5" id="KW-0347">Helicase</keyword>
<dbReference type="STRING" id="68214.AVL59_42495"/>
<evidence type="ECO:0000256" key="2">
    <source>
        <dbReference type="ARBA" id="ARBA00022801"/>
    </source>
</evidence>
<dbReference type="PROSITE" id="PS51198">
    <property type="entry name" value="UVRD_HELICASE_ATP_BIND"/>
    <property type="match status" value="1"/>
</dbReference>
<dbReference type="GO" id="GO:0005829">
    <property type="term" value="C:cytosol"/>
    <property type="evidence" value="ECO:0007669"/>
    <property type="project" value="TreeGrafter"/>
</dbReference>
<evidence type="ECO:0000256" key="1">
    <source>
        <dbReference type="ARBA" id="ARBA00022741"/>
    </source>
</evidence>
<name>A0A1B1B975_9ACTN</name>
<evidence type="ECO:0000256" key="3">
    <source>
        <dbReference type="ARBA" id="ARBA00022806"/>
    </source>
</evidence>
<dbReference type="GO" id="GO:0043138">
    <property type="term" value="F:3'-5' DNA helicase activity"/>
    <property type="evidence" value="ECO:0007669"/>
    <property type="project" value="TreeGrafter"/>
</dbReference>
<keyword evidence="10" id="KW-1185">Reference proteome</keyword>
<evidence type="ECO:0000256" key="4">
    <source>
        <dbReference type="ARBA" id="ARBA00022840"/>
    </source>
</evidence>
<dbReference type="GO" id="GO:0016787">
    <property type="term" value="F:hydrolase activity"/>
    <property type="evidence" value="ECO:0007669"/>
    <property type="project" value="UniProtKB-UniRule"/>
</dbReference>
<dbReference type="InterPro" id="IPR006194">
    <property type="entry name" value="Gly-tRNA-synth_heterodimer"/>
</dbReference>
<feature type="binding site" evidence="5">
    <location>
        <begin position="245"/>
        <end position="252"/>
    </location>
    <ligand>
        <name>ATP</name>
        <dbReference type="ChEBI" id="CHEBI:30616"/>
    </ligand>
</feature>
<accession>A0A1B1B975</accession>
<sequence>MAAQAQQETAVDSVRDREISVEQEHLDRVYRRLEEKIHEAEFLMNDAAKRGQVGTPGALAERDAQVFRAGVHLNRLNNEFEDFLFGRIDLLLGKDGKKGPDGAYTAVEPAEGVVRPDNTADIAETLHIGRIGVLDEDYAPLVIDWRAPAAAPFYRSTPVDPGRVVRRRVIRSKGRRVLGVEDDLMRPELTAFLDGRKLPAIGDGALMAALGQARTHTMRDIVSSIQAEQDLVIRAPAASVTYVEGGPGTGKTAVALHRAAYLLYQDRRRYAGGILIVSPTPLLVAYTEGVLPSLGEEGQVAIRAIGSLAVDAVGAEATLYDSPSVARAKGSYRMLKVLRKVARGALELGPAAPAGQLALDEDSERRAFDGPPSRLRVVAFGRRLELEAGELERIRRTALGGTAPVNLLRPRARRLLLDALWAKSGSASRHSDPELAAELRSSFDDDVTTEDAFIAFLDAWWPELTPKGVLAAMADERRLGRWARRILNPGEVRKVARSLKRDGYSVHDIAMLDELQAVLGAPARPKKKREMDPLDQLTGLEELMPVREETQRERAERLAQERTEYAHVIVDEAQDLTPMQWRMVGRRGRHATWTVVGDPAQSSWSDPDEAAEARDEALGTRPRRRFQLTVNYRNPSEIAELAAKVLALAMPGSQAPSAVRSTGVEPRFVVAGDSLEQTVRRAAEDLLGLVDGTVGVVVAMNRREEARRWLAGLGDRAVALGSLEAKGLEYDATIVVSPAEIADESPAGLRVLYVALTRATQQLTVVSGVRDEPDGAGVPDLLRD</sequence>
<dbReference type="EMBL" id="CP016279">
    <property type="protein sequence ID" value="ANP55386.1"/>
    <property type="molecule type" value="Genomic_DNA"/>
</dbReference>
<dbReference type="GO" id="GO:0000725">
    <property type="term" value="P:recombinational repair"/>
    <property type="evidence" value="ECO:0007669"/>
    <property type="project" value="TreeGrafter"/>
</dbReference>
<dbReference type="RefSeq" id="WP_067315072.1">
    <property type="nucleotide sequence ID" value="NZ_CP016279.1"/>
</dbReference>
<evidence type="ECO:0000313" key="8">
    <source>
        <dbReference type="EMBL" id="MBP2054379.1"/>
    </source>
</evidence>
<dbReference type="KEGG" id="sgs:AVL59_42495"/>
<reference evidence="7 9" key="1">
    <citation type="submission" date="2016-06" db="EMBL/GenBank/DDBJ databases">
        <title>Complete genome sequence of Streptomyces griseochromogenes ATCC 14511, the Blasticidin S producer.</title>
        <authorList>
            <person name="Wu L."/>
        </authorList>
    </citation>
    <scope>NUCLEOTIDE SEQUENCE [LARGE SCALE GENOMIC DNA]</scope>
    <source>
        <strain evidence="7 9">ATCC 14511</strain>
    </source>
</reference>
<dbReference type="FunFam" id="3.40.50.300:FF:001426">
    <property type="entry name" value="DNA helicase"/>
    <property type="match status" value="1"/>
</dbReference>
<dbReference type="InterPro" id="IPR027785">
    <property type="entry name" value="UvrD-like_helicase_C"/>
</dbReference>
<dbReference type="GO" id="GO:0004820">
    <property type="term" value="F:glycine-tRNA ligase activity"/>
    <property type="evidence" value="ECO:0007669"/>
    <property type="project" value="InterPro"/>
</dbReference>
<dbReference type="GO" id="GO:0006426">
    <property type="term" value="P:glycyl-tRNA aminoacylation"/>
    <property type="evidence" value="ECO:0007669"/>
    <property type="project" value="InterPro"/>
</dbReference>
<evidence type="ECO:0000313" key="7">
    <source>
        <dbReference type="EMBL" id="ANP55386.1"/>
    </source>
</evidence>
<dbReference type="GO" id="GO:0003677">
    <property type="term" value="F:DNA binding"/>
    <property type="evidence" value="ECO:0007669"/>
    <property type="project" value="InterPro"/>
</dbReference>
<dbReference type="InterPro" id="IPR014016">
    <property type="entry name" value="UvrD-like_ATP-bd"/>
</dbReference>
<dbReference type="PANTHER" id="PTHR11070">
    <property type="entry name" value="UVRD / RECB / PCRA DNA HELICASE FAMILY MEMBER"/>
    <property type="match status" value="1"/>
</dbReference>
<gene>
    <name evidence="7" type="ORF">AVL59_42495</name>
    <name evidence="8" type="ORF">J2Z21_007384</name>
</gene>
<keyword evidence="4 5" id="KW-0067">ATP-binding</keyword>